<gene>
    <name evidence="2" type="ORF">BD289DRAFT_104108</name>
</gene>
<name>A0A2T2ZXZ1_9PEZI</name>
<keyword evidence="3" id="KW-1185">Reference proteome</keyword>
<dbReference type="EMBL" id="KZ678574">
    <property type="protein sequence ID" value="PSR79266.1"/>
    <property type="molecule type" value="Genomic_DNA"/>
</dbReference>
<dbReference type="AlphaFoldDB" id="A0A2T2ZXZ1"/>
<feature type="region of interest" description="Disordered" evidence="1">
    <location>
        <begin position="1"/>
        <end position="75"/>
    </location>
</feature>
<reference evidence="2 3" key="1">
    <citation type="journal article" date="2018" name="Mycol. Prog.">
        <title>Coniella lustricola, a new species from submerged detritus.</title>
        <authorList>
            <person name="Raudabaugh D.B."/>
            <person name="Iturriaga T."/>
            <person name="Carver A."/>
            <person name="Mondo S."/>
            <person name="Pangilinan J."/>
            <person name="Lipzen A."/>
            <person name="He G."/>
            <person name="Amirebrahimi M."/>
            <person name="Grigoriev I.V."/>
            <person name="Miller A.N."/>
        </authorList>
    </citation>
    <scope>NUCLEOTIDE SEQUENCE [LARGE SCALE GENOMIC DNA]</scope>
    <source>
        <strain evidence="2 3">B22-T-1</strain>
    </source>
</reference>
<sequence length="150" mass="16975">MSNGVSKIRGKEQNPHLTDAKTRQEKNKTKQTPKQSKSKATVFVPSSEDKRLTSQNDGFKKPGVKTDNNNNKKPVVCAEPSRCATTSVFLQGWAVSSKTLWQIARKATNPATEPHLYWSGCRCRALARQHDQCRRQSLRERVLLQGERQL</sequence>
<accession>A0A2T2ZXZ1</accession>
<dbReference type="InParanoid" id="A0A2T2ZXZ1"/>
<evidence type="ECO:0000313" key="2">
    <source>
        <dbReference type="EMBL" id="PSR79266.1"/>
    </source>
</evidence>
<evidence type="ECO:0000256" key="1">
    <source>
        <dbReference type="SAM" id="MobiDB-lite"/>
    </source>
</evidence>
<organism evidence="2 3">
    <name type="scientific">Coniella lustricola</name>
    <dbReference type="NCBI Taxonomy" id="2025994"/>
    <lineage>
        <taxon>Eukaryota</taxon>
        <taxon>Fungi</taxon>
        <taxon>Dikarya</taxon>
        <taxon>Ascomycota</taxon>
        <taxon>Pezizomycotina</taxon>
        <taxon>Sordariomycetes</taxon>
        <taxon>Sordariomycetidae</taxon>
        <taxon>Diaporthales</taxon>
        <taxon>Schizoparmaceae</taxon>
        <taxon>Coniella</taxon>
    </lineage>
</organism>
<dbReference type="Proteomes" id="UP000241462">
    <property type="component" value="Unassembled WGS sequence"/>
</dbReference>
<feature type="compositionally biased region" description="Low complexity" evidence="1">
    <location>
        <begin position="30"/>
        <end position="39"/>
    </location>
</feature>
<evidence type="ECO:0000313" key="3">
    <source>
        <dbReference type="Proteomes" id="UP000241462"/>
    </source>
</evidence>
<protein>
    <submittedName>
        <fullName evidence="2">Uncharacterized protein</fullName>
    </submittedName>
</protein>
<proteinExistence type="predicted"/>
<feature type="compositionally biased region" description="Basic and acidic residues" evidence="1">
    <location>
        <begin position="9"/>
        <end position="28"/>
    </location>
</feature>